<dbReference type="RefSeq" id="WP_122199489.1">
    <property type="nucleotide sequence ID" value="NZ_JBHSKC010000022.1"/>
</dbReference>
<evidence type="ECO:0000256" key="2">
    <source>
        <dbReference type="ARBA" id="ARBA00022679"/>
    </source>
</evidence>
<evidence type="ECO:0000259" key="5">
    <source>
        <dbReference type="Pfam" id="PF11380"/>
    </source>
</evidence>
<dbReference type="PANTHER" id="PTHR24045:SF0">
    <property type="entry name" value="N-ACETYLGLUCOSAMINE-1-PHOSPHOTRANSFERASE SUBUNITS ALPHA_BETA"/>
    <property type="match status" value="1"/>
</dbReference>
<dbReference type="Pfam" id="PF11380">
    <property type="entry name" value="Stealth_CR2"/>
    <property type="match status" value="1"/>
</dbReference>
<dbReference type="CDD" id="cd03820">
    <property type="entry name" value="GT4_AmsD-like"/>
    <property type="match status" value="1"/>
</dbReference>
<comment type="similarity">
    <text evidence="1">Belongs to the stealth family.</text>
</comment>
<feature type="domain" description="Stealth protein CR2 conserved region 2" evidence="5">
    <location>
        <begin position="663"/>
        <end position="768"/>
    </location>
</feature>
<dbReference type="Proteomes" id="UP000282674">
    <property type="component" value="Unassembled WGS sequence"/>
</dbReference>
<dbReference type="Pfam" id="PF17101">
    <property type="entry name" value="Stealth_CR1"/>
    <property type="match status" value="1"/>
</dbReference>
<evidence type="ECO:0000313" key="10">
    <source>
        <dbReference type="Proteomes" id="UP000282674"/>
    </source>
</evidence>
<dbReference type="SUPFAM" id="SSF53756">
    <property type="entry name" value="UDP-Glycosyltransferase/glycogen phosphorylase"/>
    <property type="match status" value="1"/>
</dbReference>
<protein>
    <submittedName>
        <fullName evidence="9">Glycosyltransferase</fullName>
    </submittedName>
</protein>
<dbReference type="InterPro" id="IPR047141">
    <property type="entry name" value="Stealth"/>
</dbReference>
<feature type="domain" description="Glycosyl transferase family 1" evidence="4">
    <location>
        <begin position="207"/>
        <end position="359"/>
    </location>
</feature>
<dbReference type="InterPro" id="IPR031358">
    <property type="entry name" value="Stealth_CR1"/>
</dbReference>
<dbReference type="GO" id="GO:0016772">
    <property type="term" value="F:transferase activity, transferring phosphorus-containing groups"/>
    <property type="evidence" value="ECO:0007669"/>
    <property type="project" value="InterPro"/>
</dbReference>
<evidence type="ECO:0000256" key="1">
    <source>
        <dbReference type="ARBA" id="ARBA00007583"/>
    </source>
</evidence>
<evidence type="ECO:0000259" key="8">
    <source>
        <dbReference type="Pfam" id="PF17103"/>
    </source>
</evidence>
<evidence type="ECO:0000259" key="4">
    <source>
        <dbReference type="Pfam" id="PF00534"/>
    </source>
</evidence>
<dbReference type="PANTHER" id="PTHR24045">
    <property type="match status" value="1"/>
</dbReference>
<keyword evidence="10" id="KW-1185">Reference proteome</keyword>
<dbReference type="Gene3D" id="3.40.50.2000">
    <property type="entry name" value="Glycogen Phosphorylase B"/>
    <property type="match status" value="2"/>
</dbReference>
<feature type="domain" description="Stealth protein CR1 conserved region 1" evidence="6">
    <location>
        <begin position="623"/>
        <end position="646"/>
    </location>
</feature>
<dbReference type="EMBL" id="RFFG01000141">
    <property type="protein sequence ID" value="RMI36312.1"/>
    <property type="molecule type" value="Genomic_DNA"/>
</dbReference>
<organism evidence="9 10">
    <name type="scientific">Actinomadura harenae</name>
    <dbReference type="NCBI Taxonomy" id="2483351"/>
    <lineage>
        <taxon>Bacteria</taxon>
        <taxon>Bacillati</taxon>
        <taxon>Actinomycetota</taxon>
        <taxon>Actinomycetes</taxon>
        <taxon>Streptosporangiales</taxon>
        <taxon>Thermomonosporaceae</taxon>
        <taxon>Actinomadura</taxon>
    </lineage>
</organism>
<dbReference type="InterPro" id="IPR031357">
    <property type="entry name" value="Stealth_CR3"/>
</dbReference>
<dbReference type="InterPro" id="IPR031356">
    <property type="entry name" value="Stealth_CR4"/>
</dbReference>
<dbReference type="Pfam" id="PF00534">
    <property type="entry name" value="Glycos_transf_1"/>
    <property type="match status" value="1"/>
</dbReference>
<sequence length="946" mass="103893">MKITFMLTWADAMGGTERAVYTQAEFLAARHDVEIISVFRTSAERFFDTTIPVRYLVDETGPVPRPVRDSGMSDEVCRALAAAPSRLIEPRWEKAFHRLSDMEIEHILRELDTDVLVSTSPALMAVTTTLPPARVLTVHQEHRPSQIRGGTGEPLFRYAPRLDALVVLTERTREWFAESLTDCAPLLEVIVNPVPAGFRPRSSLSAKAVTMARRLVPDKQVDHAIRAFAQVVETHPDWVLRVFGDGPQATALRRLVNALGLHDNVQLLGPTGRMAEEWAKSSICLLTSRDGEAFPLVLGEAFAAGVPAVSYDCQTGPAEIITDGVNGFLVAQDDIDGLAAALLKLIDHPDTLKDFGAAALRQAAEYDIDLIMGRWDDLYHRLLAGRDAPARSSGKIDRLAAWGVRTGGSGFAPAVPAPTTRLDGPSARRETTLAAQDTGLVRFGGRLCRVAGDLMPGDIAQANLGLVADALEDAGIAYQVLRDPGPRHRVVTSAEKRAAAIDALTAAFADRPVYADRMHPGGRTGRTTLVADLTDDIDIAGLRIFQPVVSASRTLSYGAAYGCDLEFWTEDPDGGDLVPLRRTLIGDTVPKAVLAGVGRVTIGDRTHPSVSALDRTLVADLTFPIDVVYTWVDGDDPAWRARRDEAFTAMGRPPVEAAGSEARFRSRDELRYSLRSLEMFAPWIRTIHLVTDRQVPAWLDTGHPRIHVVDHSEIFGDRGRLPSFNSHAIESQIHNIESLSEHFLYFNDDVFLGTPVSPDRFFHPSGTTKYFMSPTSVALTPIDPEDDFNFAAGKNNRVLIEEAFGHTLTHAFLHAPHPLRRDVLTDLTTAFPEAVARTAAAQVRSHTDISIPSSLHHYYAHFTGRGVPGDIRCTYVNVGDAGQHPRLTQILTQRRHEVICLNDTHHGDLSAEEQSQVVFAFLESYFPIASSFEKASTRNRRLRVAT</sequence>
<dbReference type="GO" id="GO:0016757">
    <property type="term" value="F:glycosyltransferase activity"/>
    <property type="evidence" value="ECO:0007669"/>
    <property type="project" value="InterPro"/>
</dbReference>
<keyword evidence="3" id="KW-0270">Exopolysaccharide synthesis</keyword>
<name>A0A3M2LFS4_9ACTN</name>
<evidence type="ECO:0000313" key="9">
    <source>
        <dbReference type="EMBL" id="RMI36312.1"/>
    </source>
</evidence>
<dbReference type="Pfam" id="PF17103">
    <property type="entry name" value="Stealth_CR4"/>
    <property type="match status" value="1"/>
</dbReference>
<dbReference type="InterPro" id="IPR021520">
    <property type="entry name" value="Stealth_CR2"/>
</dbReference>
<dbReference type="Pfam" id="PF17102">
    <property type="entry name" value="Stealth_CR3"/>
    <property type="match status" value="1"/>
</dbReference>
<dbReference type="AlphaFoldDB" id="A0A3M2LFS4"/>
<evidence type="ECO:0000256" key="3">
    <source>
        <dbReference type="ARBA" id="ARBA00023169"/>
    </source>
</evidence>
<feature type="domain" description="Stealth protein CR3 conserved region 3" evidence="7">
    <location>
        <begin position="814"/>
        <end position="861"/>
    </location>
</feature>
<reference evidence="9 10" key="1">
    <citation type="submission" date="2018-10" db="EMBL/GenBank/DDBJ databases">
        <title>Isolation from soil.</title>
        <authorList>
            <person name="Hu J."/>
        </authorList>
    </citation>
    <scope>NUCLEOTIDE SEQUENCE [LARGE SCALE GENOMIC DNA]</scope>
    <source>
        <strain evidence="9 10">NEAU-Ht49</strain>
    </source>
</reference>
<evidence type="ECO:0000259" key="7">
    <source>
        <dbReference type="Pfam" id="PF17102"/>
    </source>
</evidence>
<comment type="caution">
    <text evidence="9">The sequence shown here is derived from an EMBL/GenBank/DDBJ whole genome shotgun (WGS) entry which is preliminary data.</text>
</comment>
<dbReference type="OrthoDB" id="570545at2"/>
<feature type="domain" description="Stealth protein CR4 conserved region 4" evidence="8">
    <location>
        <begin position="890"/>
        <end position="941"/>
    </location>
</feature>
<dbReference type="GO" id="GO:0000271">
    <property type="term" value="P:polysaccharide biosynthetic process"/>
    <property type="evidence" value="ECO:0007669"/>
    <property type="project" value="UniProtKB-KW"/>
</dbReference>
<gene>
    <name evidence="9" type="ORF">EBO15_38970</name>
</gene>
<evidence type="ECO:0000259" key="6">
    <source>
        <dbReference type="Pfam" id="PF17101"/>
    </source>
</evidence>
<dbReference type="InterPro" id="IPR001296">
    <property type="entry name" value="Glyco_trans_1"/>
</dbReference>
<accession>A0A3M2LFS4</accession>
<proteinExistence type="inferred from homology"/>
<keyword evidence="2 9" id="KW-0808">Transferase</keyword>